<keyword evidence="2" id="KW-1185">Reference proteome</keyword>
<evidence type="ECO:0000313" key="2">
    <source>
        <dbReference type="Proteomes" id="UP000784294"/>
    </source>
</evidence>
<gene>
    <name evidence="1" type="ORF">PXEA_LOCUS27329</name>
</gene>
<dbReference type="AlphaFoldDB" id="A0A448XDB2"/>
<dbReference type="EMBL" id="CAAALY010246610">
    <property type="protein sequence ID" value="VEL33889.1"/>
    <property type="molecule type" value="Genomic_DNA"/>
</dbReference>
<sequence>MPHLKLGRTNRPSYNRSHHRGTAWQLNELIANIGRHAKLESVEMHRMSMAVENAAQDYVDALVGEFDAYVNRFMETPSGIGFSEQSERKSTP</sequence>
<name>A0A448XDB2_9PLAT</name>
<protein>
    <submittedName>
        <fullName evidence="1">Uncharacterized protein</fullName>
    </submittedName>
</protein>
<accession>A0A448XDB2</accession>
<proteinExistence type="predicted"/>
<organism evidence="1 2">
    <name type="scientific">Protopolystoma xenopodis</name>
    <dbReference type="NCBI Taxonomy" id="117903"/>
    <lineage>
        <taxon>Eukaryota</taxon>
        <taxon>Metazoa</taxon>
        <taxon>Spiralia</taxon>
        <taxon>Lophotrochozoa</taxon>
        <taxon>Platyhelminthes</taxon>
        <taxon>Monogenea</taxon>
        <taxon>Polyopisthocotylea</taxon>
        <taxon>Polystomatidea</taxon>
        <taxon>Polystomatidae</taxon>
        <taxon>Protopolystoma</taxon>
    </lineage>
</organism>
<reference evidence="1" key="1">
    <citation type="submission" date="2018-11" db="EMBL/GenBank/DDBJ databases">
        <authorList>
            <consortium name="Pathogen Informatics"/>
        </authorList>
    </citation>
    <scope>NUCLEOTIDE SEQUENCE</scope>
</reference>
<dbReference type="Proteomes" id="UP000784294">
    <property type="component" value="Unassembled WGS sequence"/>
</dbReference>
<comment type="caution">
    <text evidence="1">The sequence shown here is derived from an EMBL/GenBank/DDBJ whole genome shotgun (WGS) entry which is preliminary data.</text>
</comment>
<evidence type="ECO:0000313" key="1">
    <source>
        <dbReference type="EMBL" id="VEL33889.1"/>
    </source>
</evidence>